<dbReference type="EMBL" id="CAJNOJ010000041">
    <property type="protein sequence ID" value="CAF0932850.1"/>
    <property type="molecule type" value="Genomic_DNA"/>
</dbReference>
<dbReference type="SUPFAM" id="SSF46689">
    <property type="entry name" value="Homeodomain-like"/>
    <property type="match status" value="1"/>
</dbReference>
<accession>A0A814BYJ7</accession>
<comment type="caution">
    <text evidence="1">The sequence shown here is derived from an EMBL/GenBank/DDBJ whole genome shotgun (WGS) entry which is preliminary data.</text>
</comment>
<evidence type="ECO:0000313" key="4">
    <source>
        <dbReference type="Proteomes" id="UP000663852"/>
    </source>
</evidence>
<name>A0A814BYJ7_ADIRI</name>
<sequence length="75" mass="9051">MRKVEQMLTNEQLQYLNEYYLMKKKPTINEVLLICNEWNVKGIGWLVDIENWFFGHRALELEIQQRLRLARKAAA</sequence>
<dbReference type="AlphaFoldDB" id="A0A814BYJ7"/>
<dbReference type="InterPro" id="IPR009057">
    <property type="entry name" value="Homeodomain-like_sf"/>
</dbReference>
<gene>
    <name evidence="1" type="ORF">EDS130_LOCUS11392</name>
    <name evidence="2" type="ORF">XAT740_LOCUS59980</name>
</gene>
<dbReference type="Proteomes" id="UP000663828">
    <property type="component" value="Unassembled WGS sequence"/>
</dbReference>
<evidence type="ECO:0000313" key="3">
    <source>
        <dbReference type="Proteomes" id="UP000663828"/>
    </source>
</evidence>
<dbReference type="OrthoDB" id="10439841at2759"/>
<evidence type="ECO:0000313" key="2">
    <source>
        <dbReference type="EMBL" id="CAF1677963.1"/>
    </source>
</evidence>
<dbReference type="EMBL" id="CAJNOR010014377">
    <property type="protein sequence ID" value="CAF1677963.1"/>
    <property type="molecule type" value="Genomic_DNA"/>
</dbReference>
<dbReference type="Proteomes" id="UP000663852">
    <property type="component" value="Unassembled WGS sequence"/>
</dbReference>
<proteinExistence type="predicted"/>
<reference evidence="1" key="1">
    <citation type="submission" date="2021-02" db="EMBL/GenBank/DDBJ databases">
        <authorList>
            <person name="Nowell W R."/>
        </authorList>
    </citation>
    <scope>NUCLEOTIDE SEQUENCE</scope>
</reference>
<protein>
    <submittedName>
        <fullName evidence="1">Uncharacterized protein</fullName>
    </submittedName>
</protein>
<organism evidence="1 4">
    <name type="scientific">Adineta ricciae</name>
    <name type="common">Rotifer</name>
    <dbReference type="NCBI Taxonomy" id="249248"/>
    <lineage>
        <taxon>Eukaryota</taxon>
        <taxon>Metazoa</taxon>
        <taxon>Spiralia</taxon>
        <taxon>Gnathifera</taxon>
        <taxon>Rotifera</taxon>
        <taxon>Eurotatoria</taxon>
        <taxon>Bdelloidea</taxon>
        <taxon>Adinetida</taxon>
        <taxon>Adinetidae</taxon>
        <taxon>Adineta</taxon>
    </lineage>
</organism>
<keyword evidence="3" id="KW-1185">Reference proteome</keyword>
<evidence type="ECO:0000313" key="1">
    <source>
        <dbReference type="EMBL" id="CAF0932850.1"/>
    </source>
</evidence>